<comment type="caution">
    <text evidence="5">The sequence shown here is derived from an EMBL/GenBank/DDBJ whole genome shotgun (WGS) entry which is preliminary data.</text>
</comment>
<comment type="subcellular location">
    <subcellularLocation>
        <location evidence="1">Cytoplasm</location>
    </subcellularLocation>
</comment>
<evidence type="ECO:0000313" key="6">
    <source>
        <dbReference type="Proteomes" id="UP001519460"/>
    </source>
</evidence>
<name>A0ABD0KC48_9CAEN</name>
<evidence type="ECO:0000313" key="5">
    <source>
        <dbReference type="EMBL" id="KAK7484668.1"/>
    </source>
</evidence>
<dbReference type="InterPro" id="IPR008999">
    <property type="entry name" value="Actin-crosslinking"/>
</dbReference>
<protein>
    <recommendedName>
        <fullName evidence="4">Fascin-like domain-containing protein</fullName>
    </recommendedName>
</protein>
<evidence type="ECO:0000259" key="4">
    <source>
        <dbReference type="Pfam" id="PF06268"/>
    </source>
</evidence>
<dbReference type="AlphaFoldDB" id="A0ABD0KC48"/>
<dbReference type="Proteomes" id="UP001519460">
    <property type="component" value="Unassembled WGS sequence"/>
</dbReference>
<organism evidence="5 6">
    <name type="scientific">Batillaria attramentaria</name>
    <dbReference type="NCBI Taxonomy" id="370345"/>
    <lineage>
        <taxon>Eukaryota</taxon>
        <taxon>Metazoa</taxon>
        <taxon>Spiralia</taxon>
        <taxon>Lophotrochozoa</taxon>
        <taxon>Mollusca</taxon>
        <taxon>Gastropoda</taxon>
        <taxon>Caenogastropoda</taxon>
        <taxon>Sorbeoconcha</taxon>
        <taxon>Cerithioidea</taxon>
        <taxon>Batillariidae</taxon>
        <taxon>Batillaria</taxon>
    </lineage>
</organism>
<evidence type="ECO:0000256" key="3">
    <source>
        <dbReference type="ARBA" id="ARBA00023203"/>
    </source>
</evidence>
<dbReference type="FunFam" id="2.80.10.50:FF:000008">
    <property type="entry name" value="Fascin"/>
    <property type="match status" value="1"/>
</dbReference>
<keyword evidence="2" id="KW-0963">Cytoplasm</keyword>
<dbReference type="Pfam" id="PF06268">
    <property type="entry name" value="Fascin"/>
    <property type="match status" value="1"/>
</dbReference>
<reference evidence="5 6" key="1">
    <citation type="journal article" date="2023" name="Sci. Data">
        <title>Genome assembly of the Korean intertidal mud-creeper Batillaria attramentaria.</title>
        <authorList>
            <person name="Patra A.K."/>
            <person name="Ho P.T."/>
            <person name="Jun S."/>
            <person name="Lee S.J."/>
            <person name="Kim Y."/>
            <person name="Won Y.J."/>
        </authorList>
    </citation>
    <scope>NUCLEOTIDE SEQUENCE [LARGE SCALE GENOMIC DNA]</scope>
    <source>
        <strain evidence="5">Wonlab-2016</strain>
    </source>
</reference>
<evidence type="ECO:0000256" key="1">
    <source>
        <dbReference type="ARBA" id="ARBA00004496"/>
    </source>
</evidence>
<proteinExistence type="predicted"/>
<sequence length="129" mass="14600">MSHTWDSSWVGGLLDALSACRFSVVRPRRRVTPYVENRGGGFFLPVFAFTFGDRHCKAFPPPNTCVNALQRIRVAGVDVSANQEEEESDKEIFQMEYDRHTGKWAFRTVDNKYWILEPLGGIQAVGTGM</sequence>
<evidence type="ECO:0000256" key="2">
    <source>
        <dbReference type="ARBA" id="ARBA00022490"/>
    </source>
</evidence>
<dbReference type="Gene3D" id="2.80.10.50">
    <property type="match status" value="1"/>
</dbReference>
<accession>A0ABD0KC48</accession>
<dbReference type="GO" id="GO:0003779">
    <property type="term" value="F:actin binding"/>
    <property type="evidence" value="ECO:0007669"/>
    <property type="project" value="UniProtKB-KW"/>
</dbReference>
<dbReference type="InterPro" id="IPR022768">
    <property type="entry name" value="Fascin-like_dom"/>
</dbReference>
<keyword evidence="6" id="KW-1185">Reference proteome</keyword>
<gene>
    <name evidence="5" type="ORF">BaRGS_00024076</name>
</gene>
<feature type="domain" description="Fascin-like" evidence="4">
    <location>
        <begin position="75"/>
        <end position="126"/>
    </location>
</feature>
<dbReference type="GO" id="GO:0005737">
    <property type="term" value="C:cytoplasm"/>
    <property type="evidence" value="ECO:0007669"/>
    <property type="project" value="UniProtKB-SubCell"/>
</dbReference>
<dbReference type="SUPFAM" id="SSF50405">
    <property type="entry name" value="Actin-crosslinking proteins"/>
    <property type="match status" value="1"/>
</dbReference>
<keyword evidence="3" id="KW-0009">Actin-binding</keyword>
<dbReference type="EMBL" id="JACVVK020000206">
    <property type="protein sequence ID" value="KAK7484668.1"/>
    <property type="molecule type" value="Genomic_DNA"/>
</dbReference>